<comment type="caution">
    <text evidence="1">The sequence shown here is derived from an EMBL/GenBank/DDBJ whole genome shotgun (WGS) entry which is preliminary data.</text>
</comment>
<protein>
    <recommendedName>
        <fullName evidence="3">DUF4831 domain-containing protein</fullName>
    </recommendedName>
</protein>
<evidence type="ECO:0000313" key="1">
    <source>
        <dbReference type="EMBL" id="EKY02249.1"/>
    </source>
</evidence>
<dbReference type="STRING" id="1127696.HMPREF9134_00638"/>
<dbReference type="InterPro" id="IPR032265">
    <property type="entry name" value="DUF4831"/>
</dbReference>
<gene>
    <name evidence="1" type="ORF">HMPREF9134_00638</name>
</gene>
<accession>L1NFI1</accession>
<evidence type="ECO:0008006" key="3">
    <source>
        <dbReference type="Google" id="ProtNLM"/>
    </source>
</evidence>
<dbReference type="Pfam" id="PF16115">
    <property type="entry name" value="DUF4831"/>
    <property type="match status" value="1"/>
</dbReference>
<dbReference type="Proteomes" id="UP000010408">
    <property type="component" value="Unassembled WGS sequence"/>
</dbReference>
<dbReference type="EMBL" id="AMEQ01000018">
    <property type="protein sequence ID" value="EKY02249.1"/>
    <property type="molecule type" value="Genomic_DNA"/>
</dbReference>
<dbReference type="eggNOG" id="ENOG502ZAG0">
    <property type="taxonomic scope" value="Bacteria"/>
</dbReference>
<dbReference type="PATRIC" id="fig|1127696.3.peg.567"/>
<organism evidence="1 2">
    <name type="scientific">Porphyromonas catoniae F0037</name>
    <dbReference type="NCBI Taxonomy" id="1127696"/>
    <lineage>
        <taxon>Bacteria</taxon>
        <taxon>Pseudomonadati</taxon>
        <taxon>Bacteroidota</taxon>
        <taxon>Bacteroidia</taxon>
        <taxon>Bacteroidales</taxon>
        <taxon>Porphyromonadaceae</taxon>
        <taxon>Porphyromonas</taxon>
    </lineage>
</organism>
<sequence length="365" mass="40988">MIRLERSLCALGLLTLVHIGLEAQTKVRRYDVTKETDYGIVYRLPETRIQAVFSVRERVYTPGELSGYANKYLNRKVTPEVKTTYEILSSTLRVVGVPDTSHEYLIAFDKKTTAPFVKLTDRGILYSINGSGDLCQGLTSETHSEVTKSKILPDRTQPALPREYVQAGSKAKQAAIAASYLYEVRENTMNILSGSVDNMPKDGESMRLVLERLRSEEHRAQRLFLGDTTERIIEYIFTYTPTSEDVTDIVFARFSPLSGMKSVDDLSGTPIHLSLRATERTEELPEKEQKKKEKQLEESIVYNLPGQALVTLSYEGRTIASDKLPLTQLGSKQALAPKMFNLTQGQATAVYFDIRTGAILDICQE</sequence>
<proteinExistence type="predicted"/>
<dbReference type="RefSeq" id="WP_005468841.1">
    <property type="nucleotide sequence ID" value="NZ_KB291043.1"/>
</dbReference>
<dbReference type="HOGENOM" id="CLU_067505_0_0_10"/>
<dbReference type="AlphaFoldDB" id="L1NFI1"/>
<evidence type="ECO:0000313" key="2">
    <source>
        <dbReference type="Proteomes" id="UP000010408"/>
    </source>
</evidence>
<name>L1NFI1_9PORP</name>
<reference evidence="1 2" key="1">
    <citation type="submission" date="2012-05" db="EMBL/GenBank/DDBJ databases">
        <authorList>
            <person name="Weinstock G."/>
            <person name="Sodergren E."/>
            <person name="Lobos E.A."/>
            <person name="Fulton L."/>
            <person name="Fulton R."/>
            <person name="Courtney L."/>
            <person name="Fronick C."/>
            <person name="O'Laughlin M."/>
            <person name="Godfrey J."/>
            <person name="Wilson R.M."/>
            <person name="Miner T."/>
            <person name="Farmer C."/>
            <person name="Delehaunty K."/>
            <person name="Cordes M."/>
            <person name="Minx P."/>
            <person name="Tomlinson C."/>
            <person name="Chen J."/>
            <person name="Wollam A."/>
            <person name="Pepin K.H."/>
            <person name="Bhonagiri V."/>
            <person name="Zhang X."/>
            <person name="Suruliraj S."/>
            <person name="Warren W."/>
            <person name="Mitreva M."/>
            <person name="Mardis E.R."/>
            <person name="Wilson R.K."/>
        </authorList>
    </citation>
    <scope>NUCLEOTIDE SEQUENCE [LARGE SCALE GENOMIC DNA]</scope>
    <source>
        <strain evidence="1 2">F0037</strain>
    </source>
</reference>